<name>A0A8C9FL81_PAVCR</name>
<dbReference type="Gene3D" id="3.40.50.410">
    <property type="entry name" value="von Willebrand factor, type A domain"/>
    <property type="match status" value="1"/>
</dbReference>
<sequence>RLANTMIQAKMVNNAKRSQHIVFDVQVPKGAFIDNFTMRRVSNRSLLFGKLTPDHRRERPKWEHSLICLWGVYGTLPQQWHCIILNVLLSCLQVDVRIIEPQGIRYVHVPNSLGDHFNGITTISKGEKKAHISFKPTMAQQRKCPTCSSTAVDGNFVVQYDVNRESTGGELEIFNGYFIHFFAPENLDPLPKNILFVIDVSGSMWGLKMKQTIEAMKAILSELRAADQFSLIDFNHNVRCWRDNLVSATPAQVEDAKKYIQTIHPNGGTNINEALLRATFILNEAQNLGMLDPNSVSMIVLVSDGDPTVGELKLTTIQKNVKQSIKDEFSLFCLGIGFDVDYDFLQRIATDNRGMAQRIFGNQETSAQMKRFYNQVSTPLLKKIQFNYPQESVSDVTQSSFHNYFGGSEIVVAGKVDTANLQHLESVVTATAANAELVMETLRDVEELDGFMKKDKYADPEFTRKLWAYLTVNQMLAERNTAPTAALKRNITKSILQMSLDHHIVTPFTSMLIENPEKDEIMLADQPKDPRRGCCSGQCLRPSPPVSAVSINRVDNDPHFIIYLPKSQRNICFNINSDPGHILNLVSDPSTGVVVNGQLIGAKKEENKKLNTYFGKFGFYFKNKGLKVEIDTETITLKDGSYSIMLTWSDTGHIIRKQLLISVKKESNVTIRVGEEMSFMVLLHRVWKNHPVNVDFLGIYIPPENQFSPEARGLIGQFTSEPEVYIHNQRPGQTPEKPQATMEVKGNKLTVTRGLQKDYRTNRVFGTDVQCWFVHNSGKGFIDGHYKDYLVPHLYSFLKEP</sequence>
<dbReference type="PROSITE" id="PS50234">
    <property type="entry name" value="VWFA"/>
    <property type="match status" value="1"/>
</dbReference>
<dbReference type="PANTHER" id="PTHR10338">
    <property type="entry name" value="INTER-ALPHA-TRYPSIN INHIBITOR HEAVY CHAIN FAMILY MEMBER"/>
    <property type="match status" value="1"/>
</dbReference>
<dbReference type="GO" id="GO:0030212">
    <property type="term" value="P:hyaluronan metabolic process"/>
    <property type="evidence" value="ECO:0007669"/>
    <property type="project" value="InterPro"/>
</dbReference>
<dbReference type="Proteomes" id="UP000694428">
    <property type="component" value="Unplaced"/>
</dbReference>
<dbReference type="Pfam" id="PF06668">
    <property type="entry name" value="ITI_HC_C"/>
    <property type="match status" value="1"/>
</dbReference>
<feature type="domain" description="VWFA" evidence="8">
    <location>
        <begin position="193"/>
        <end position="376"/>
    </location>
</feature>
<dbReference type="GO" id="GO:0004867">
    <property type="term" value="F:serine-type endopeptidase inhibitor activity"/>
    <property type="evidence" value="ECO:0007669"/>
    <property type="project" value="UniProtKB-KW"/>
</dbReference>
<dbReference type="SUPFAM" id="SSF53300">
    <property type="entry name" value="vWA-like"/>
    <property type="match status" value="1"/>
</dbReference>
<evidence type="ECO:0000256" key="7">
    <source>
        <dbReference type="ARBA" id="ARBA00023180"/>
    </source>
</evidence>
<comment type="similarity">
    <text evidence="2">Belongs to the ITIH family.</text>
</comment>
<dbReference type="FunFam" id="3.40.50.410:FF:000013">
    <property type="entry name" value="inter-alpha-trypsin inhibitor heavy chain H2"/>
    <property type="match status" value="1"/>
</dbReference>
<dbReference type="Ensembl" id="ENSPSTT00000015733.1">
    <property type="protein sequence ID" value="ENSPSTP00000014991.1"/>
    <property type="gene ID" value="ENSPSTG00000010361.1"/>
</dbReference>
<evidence type="ECO:0000256" key="1">
    <source>
        <dbReference type="ARBA" id="ARBA00004613"/>
    </source>
</evidence>
<dbReference type="GO" id="GO:0005576">
    <property type="term" value="C:extracellular region"/>
    <property type="evidence" value="ECO:0007669"/>
    <property type="project" value="UniProtKB-SubCell"/>
</dbReference>
<protein>
    <submittedName>
        <fullName evidence="9">Inter-alpha-trypsin inhibitor heavy chain 2</fullName>
    </submittedName>
</protein>
<keyword evidence="10" id="KW-1185">Reference proteome</keyword>
<dbReference type="InterPro" id="IPR050934">
    <property type="entry name" value="ITIH"/>
</dbReference>
<comment type="subcellular location">
    <subcellularLocation>
        <location evidence="1">Secreted</location>
    </subcellularLocation>
</comment>
<keyword evidence="7" id="KW-0325">Glycoprotein</keyword>
<evidence type="ECO:0000259" key="8">
    <source>
        <dbReference type="PROSITE" id="PS50234"/>
    </source>
</evidence>
<reference evidence="9" key="1">
    <citation type="submission" date="2025-08" db="UniProtKB">
        <authorList>
            <consortium name="Ensembl"/>
        </authorList>
    </citation>
    <scope>IDENTIFICATION</scope>
</reference>
<dbReference type="AlphaFoldDB" id="A0A8C9FL81"/>
<evidence type="ECO:0000256" key="3">
    <source>
        <dbReference type="ARBA" id="ARBA00022525"/>
    </source>
</evidence>
<evidence type="ECO:0000313" key="9">
    <source>
        <dbReference type="Ensembl" id="ENSPSTP00000014991.1"/>
    </source>
</evidence>
<dbReference type="SMART" id="SM00327">
    <property type="entry name" value="VWA"/>
    <property type="match status" value="1"/>
</dbReference>
<dbReference type="InterPro" id="IPR002035">
    <property type="entry name" value="VWF_A"/>
</dbReference>
<dbReference type="PANTHER" id="PTHR10338:SF14">
    <property type="entry name" value="INTER-ALPHA-TRYPSIN INHIBITOR HEAVY CHAIN H2"/>
    <property type="match status" value="1"/>
</dbReference>
<proteinExistence type="inferred from homology"/>
<dbReference type="InterPro" id="IPR010600">
    <property type="entry name" value="ITI_HC_C"/>
</dbReference>
<dbReference type="Pfam" id="PF00092">
    <property type="entry name" value="VWA"/>
    <property type="match status" value="1"/>
</dbReference>
<dbReference type="CDD" id="cd01461">
    <property type="entry name" value="vWA_interalpha_trypsin_inhibitor"/>
    <property type="match status" value="1"/>
</dbReference>
<evidence type="ECO:0000256" key="2">
    <source>
        <dbReference type="ARBA" id="ARBA00010158"/>
    </source>
</evidence>
<evidence type="ECO:0000256" key="6">
    <source>
        <dbReference type="ARBA" id="ARBA00022900"/>
    </source>
</evidence>
<reference evidence="9" key="2">
    <citation type="submission" date="2025-09" db="UniProtKB">
        <authorList>
            <consortium name="Ensembl"/>
        </authorList>
    </citation>
    <scope>IDENTIFICATION</scope>
</reference>
<evidence type="ECO:0000256" key="4">
    <source>
        <dbReference type="ARBA" id="ARBA00022690"/>
    </source>
</evidence>
<keyword evidence="6" id="KW-0722">Serine protease inhibitor</keyword>
<evidence type="ECO:0000256" key="5">
    <source>
        <dbReference type="ARBA" id="ARBA00022729"/>
    </source>
</evidence>
<evidence type="ECO:0000313" key="10">
    <source>
        <dbReference type="Proteomes" id="UP000694428"/>
    </source>
</evidence>
<organism evidence="9 10">
    <name type="scientific">Pavo cristatus</name>
    <name type="common">Indian peafowl</name>
    <name type="synonym">Blue peafowl</name>
    <dbReference type="NCBI Taxonomy" id="9049"/>
    <lineage>
        <taxon>Eukaryota</taxon>
        <taxon>Metazoa</taxon>
        <taxon>Chordata</taxon>
        <taxon>Craniata</taxon>
        <taxon>Vertebrata</taxon>
        <taxon>Euteleostomi</taxon>
        <taxon>Archelosauria</taxon>
        <taxon>Archosauria</taxon>
        <taxon>Dinosauria</taxon>
        <taxon>Saurischia</taxon>
        <taxon>Theropoda</taxon>
        <taxon>Coelurosauria</taxon>
        <taxon>Aves</taxon>
        <taxon>Neognathae</taxon>
        <taxon>Galloanserae</taxon>
        <taxon>Galliformes</taxon>
        <taxon>Phasianidae</taxon>
        <taxon>Phasianinae</taxon>
        <taxon>Pavo</taxon>
    </lineage>
</organism>
<keyword evidence="4" id="KW-0646">Protease inhibitor</keyword>
<keyword evidence="5" id="KW-0732">Signal</keyword>
<keyword evidence="3" id="KW-0964">Secreted</keyword>
<dbReference type="InterPro" id="IPR036465">
    <property type="entry name" value="vWFA_dom_sf"/>
</dbReference>
<accession>A0A8C9FL81</accession>